<evidence type="ECO:0000256" key="2">
    <source>
        <dbReference type="ARBA" id="ARBA00022729"/>
    </source>
</evidence>
<dbReference type="InterPro" id="IPR014756">
    <property type="entry name" value="Ig_E-set"/>
</dbReference>
<dbReference type="SMART" id="SM00656">
    <property type="entry name" value="Amb_all"/>
    <property type="match status" value="1"/>
</dbReference>
<feature type="domain" description="Fibronectin type-III" evidence="13">
    <location>
        <begin position="853"/>
        <end position="952"/>
    </location>
</feature>
<feature type="domain" description="SLH" evidence="14">
    <location>
        <begin position="2364"/>
        <end position="2427"/>
    </location>
</feature>
<keyword evidence="8 10" id="KW-0624">Polysaccharide degradation</keyword>
<dbReference type="EMBL" id="NMQW01000025">
    <property type="protein sequence ID" value="OXM84868.1"/>
    <property type="molecule type" value="Genomic_DNA"/>
</dbReference>
<evidence type="ECO:0000256" key="12">
    <source>
        <dbReference type="SAM" id="SignalP"/>
    </source>
</evidence>
<evidence type="ECO:0000259" key="14">
    <source>
        <dbReference type="PROSITE" id="PS51272"/>
    </source>
</evidence>
<dbReference type="Proteomes" id="UP000215509">
    <property type="component" value="Unassembled WGS sequence"/>
</dbReference>
<evidence type="ECO:0000256" key="9">
    <source>
        <dbReference type="PROSITE-ProRule" id="PRU10040"/>
    </source>
</evidence>
<feature type="domain" description="Fibronectin type-III" evidence="13">
    <location>
        <begin position="1960"/>
        <end position="2050"/>
    </location>
</feature>
<dbReference type="PROSITE" id="PS50853">
    <property type="entry name" value="FN3"/>
    <property type="match status" value="6"/>
</dbReference>
<dbReference type="InterPro" id="IPR003961">
    <property type="entry name" value="FN3_dom"/>
</dbReference>
<dbReference type="GO" id="GO:0005576">
    <property type="term" value="C:extracellular region"/>
    <property type="evidence" value="ECO:0007669"/>
    <property type="project" value="UniProtKB-SubCell"/>
</dbReference>
<dbReference type="GO" id="GO:0009279">
    <property type="term" value="C:cell outer membrane"/>
    <property type="evidence" value="ECO:0007669"/>
    <property type="project" value="TreeGrafter"/>
</dbReference>
<dbReference type="Pfam" id="PF00544">
    <property type="entry name" value="Pectate_lyase_4"/>
    <property type="match status" value="1"/>
</dbReference>
<evidence type="ECO:0000256" key="5">
    <source>
        <dbReference type="ARBA" id="ARBA00023085"/>
    </source>
</evidence>
<keyword evidence="7 10" id="KW-0119">Carbohydrate metabolism</keyword>
<feature type="domain" description="Fibronectin type-III" evidence="13">
    <location>
        <begin position="1050"/>
        <end position="1144"/>
    </location>
</feature>
<feature type="active site" evidence="9">
    <location>
        <position position="1310"/>
    </location>
</feature>
<dbReference type="Pfam" id="PF00395">
    <property type="entry name" value="SLH"/>
    <property type="match status" value="3"/>
</dbReference>
<dbReference type="Gene3D" id="2.60.40.10">
    <property type="entry name" value="Immunoglobulins"/>
    <property type="match status" value="9"/>
</dbReference>
<evidence type="ECO:0000256" key="4">
    <source>
        <dbReference type="ARBA" id="ARBA00023001"/>
    </source>
</evidence>
<dbReference type="GO" id="GO:0030599">
    <property type="term" value="F:pectinesterase activity"/>
    <property type="evidence" value="ECO:0007669"/>
    <property type="project" value="InterPro"/>
</dbReference>
<name>A0A229UN96_9BACL</name>
<dbReference type="InterPro" id="IPR005102">
    <property type="entry name" value="Carbo-bd_X2"/>
</dbReference>
<accession>A0A229UN96</accession>
<keyword evidence="16" id="KW-1185">Reference proteome</keyword>
<sequence>MKLMMQMNRFKKSISIAMTALLVFSSVPYSSTVQAVAAGDTVLINEDFEGTHTDSATLDGVTNANATGTIAGFTSALSGSTISTDTVALVSDAALGSKALKFTQSSGTPAQTGTTTVGVKRDFDSAGLSQGQVAVEFDFSLSNVTKNGYLLQVLDASGAVLADIQNKNNPTGYSGAYAVWTNADGSYTPIGTSTIANGTGYHLKALLDLTNKTATYTLSKKSDASIIGTLKNQPLKNVPAGGLKAKTILLATKSGTAASPGWTMSVDNVQVYQPKPAPAAPTGLVPTSGNAQVKLDWTTVTGATYYSVKRSQTSGGPYTLIATNLTGTVTAVTYTDSSVSNGTKYFYVVTASDASSESVNSDEVSATPAAPVLIAAPAGLTAAAGNAKVDLAWSSVSNATSYNVKRSTDGSSYATIASNVQALSYSDTAVSNGTTYYYVVTAVNASAESVNSGQASATPAVPALPAAPGNAAALAGNAKVSLTWNAAGGAASYHVKRSAAPGGPYATIANVTLGTGYTDSSLTNGTTYYYVVSAVNGIGEGPDSLEVSAKPGVFFINDNFEASTLGDTPSGYVSIANAADSTINNITVINNNNLTNKYYSPSEVAPANNKSAAIPGNQTNVLWINDNANAGRRGGFTNAFTPVSGKSGLTAELSFMEPKIIGDSYPLELIDSSGKTVLSFSVTNLNALETINPGNVVSWYNLKFVADTGTNAADVYFNGKYRGNYKFATQDTNIAKIQARTAGSSTGSLYVDNVKVYQQATVTPQSLVTAGSNKTVILTWNAASGADSYNVYRSAAAGGPYEQIAAQVTSPTYTDTGLINKSSYYYVVTSVNANGESEYSNEAKGYPNNVQAPAAAPEFIQTDIRDSQISMSWSAVTGKDEDGTDVPTTYTLVRSTTPSGPFITVAQNLAATAYLDKNLNNGTTYYYQVTGQNTGGSSPSSQQLQIAPAAPLAVPVLLSAEPGNNKVDLSWSSVSDATYYTVKRSEVNGGPYVKVTDVTGGTSYSDTGARNGQAYYYVITAARAAGAQLAQESMISNQLKATPYAAVSGAPLKPTGFKAVANEGKVSLSWNAAAGATSYAVTRAAGSGGSYLPLGTTSQTSYDDTDVVNGTTYYYVLTANNGSAASPATDEIAAMPAKVLTVDKNATGSSAGFGATLFNTIQSAVNTVPATNTERTVIYIHPGTYTEKLTISQPYVSLVGAGMDATTIVYGDYAGTSATTGQPGHTGNTFLSQTVKVTGDHFTASNLTIENSSGPRSAVAQAVALSLYSDKASFESVKLKGYQDTLYNGLNTSNKGRQYFHNSIIQGDVDFIFGEGTAVVMDNVKMVLVSNSGGGGHITAGAQKNPTDKGYVFLNSQIVDDASAQGVYDLGRGWKDYARVSFINTLIDSKKFLAEGWASSCAGSCVTNYFSEYNSYGTGANPSARTISTQLTGAEASVTIPQIFGDWDPSVQVAMPKVQYLPTVSAASSNFDKNTAKQTDINVTVQFNGSSLTSITNGATALQASDYKVTGQVVTLNKAYLAGLAEGTTVLNFNFGSISIPLTVNVINTDASDIGKQVLGVNDGWGSFTTGTSGGSKAAAANMFTVTKRSELIQALGGNNLTNATNATPKIIYISGTIDMNVDDNDNPVGMDYYKDSAYDFNAYLAAYDPKVWGTATVPSGPLETARAASEANQGSKVKINVGSNTTIVGLPGSKAKILGGNLMVQNVDNVIIRNIDFQAPIDYFPQWDPTDGDSGNWNSAFDSITVKGAKHIWIDHNTFSDGTNRDDYSVKYFGRQYQQHDGAMDITNASDLITVSYNYFHDHDKTTLIGGSDSYTADRGLERITFHHNYYQNVTQRAPRVRFGQVHIYNNYYEGTLNDASYPFLYSMGVGFESQIYAENNYFVQDAGTTAASLIQVSPGGTAFTDIGSILNGEAVQIGQSKGGLSPVSWKPTLFTQVDATAEVPAIVKAQAGADNQAAPLAPTNLVATGGSAQVFLQWSGVANAASYKVKRSTTKGGAYTTIASNVKATAYTDTGLTNGTTYYYVVTAANAGGESSASAEASAMPHRSNDNKAGSSGGTGGGSPAVPEPTVEPAKDGAQILNLPTVVGKGEDGKSTAQAKIEGSALMQLLEALAASSNGSSGMRAALQLQGSEPVGKLEIPAASLAQLVAKAPDAVLSLQYGGASYDLPLQAIDTAALAGKLGGAAKDVAITLTIEKVGGSAAASIEAKAQQAGLKPLAPAVDFTVTASDSSGKQLTMHDFGGTYVSRTIELAQPVDPNQTTAVLFNPTTGTFSFVPATFVTAGGTTKAVLKRPGNSIYTVVEFSKTFDDLKGHWSQADVELLASKLVVNGTTDSSYAPQKEITRAEFAALLVRALGLTEVNAAKFNDVQANDWFTGAIGAASQAGLVEGFENGTFQPNANITREQMAVMITRAMHAAGKRAAADTQGLSRFADASSISGWAKEAVAQCVNAGILNGVTGDTFVPAAKANRAEAAVMLKRLLQYEQLMN</sequence>
<dbReference type="Pfam" id="PF01095">
    <property type="entry name" value="Pectinesterase"/>
    <property type="match status" value="1"/>
</dbReference>
<feature type="domain" description="Fibronectin type-III" evidence="13">
    <location>
        <begin position="464"/>
        <end position="554"/>
    </location>
</feature>
<feature type="chain" id="PRO_5012059318" description="Pectate lyase" evidence="12">
    <location>
        <begin position="36"/>
        <end position="2491"/>
    </location>
</feature>
<dbReference type="Gene3D" id="2.160.20.10">
    <property type="entry name" value="Single-stranded right-handed beta-helix, Pectin lyase-like"/>
    <property type="match status" value="2"/>
</dbReference>
<reference evidence="15 16" key="1">
    <citation type="submission" date="2017-07" db="EMBL/GenBank/DDBJ databases">
        <title>Genome sequencing and assembly of Paenibacillus rigui.</title>
        <authorList>
            <person name="Mayilraj S."/>
        </authorList>
    </citation>
    <scope>NUCLEOTIDE SEQUENCE [LARGE SCALE GENOMIC DNA]</scope>
    <source>
        <strain evidence="15 16">JCM 16352</strain>
    </source>
</reference>
<dbReference type="InterPro" id="IPR012334">
    <property type="entry name" value="Pectin_lyas_fold"/>
</dbReference>
<evidence type="ECO:0000256" key="10">
    <source>
        <dbReference type="RuleBase" id="RU361173"/>
    </source>
</evidence>
<dbReference type="InterPro" id="IPR001119">
    <property type="entry name" value="SLH_dom"/>
</dbReference>
<dbReference type="PROSITE" id="PS00503">
    <property type="entry name" value="PECTINESTERASE_2"/>
    <property type="match status" value="1"/>
</dbReference>
<dbReference type="InterPro" id="IPR036116">
    <property type="entry name" value="FN3_sf"/>
</dbReference>
<evidence type="ECO:0000256" key="7">
    <source>
        <dbReference type="ARBA" id="ARBA00023277"/>
    </source>
</evidence>
<organism evidence="15 16">
    <name type="scientific">Paenibacillus rigui</name>
    <dbReference type="NCBI Taxonomy" id="554312"/>
    <lineage>
        <taxon>Bacteria</taxon>
        <taxon>Bacillati</taxon>
        <taxon>Bacillota</taxon>
        <taxon>Bacilli</taxon>
        <taxon>Bacillales</taxon>
        <taxon>Paenibacillaceae</taxon>
        <taxon>Paenibacillus</taxon>
    </lineage>
</organism>
<dbReference type="Pfam" id="PF00041">
    <property type="entry name" value="fn3"/>
    <property type="match status" value="2"/>
</dbReference>
<evidence type="ECO:0000313" key="15">
    <source>
        <dbReference type="EMBL" id="OXM84868.1"/>
    </source>
</evidence>
<dbReference type="GO" id="GO:0042545">
    <property type="term" value="P:cell wall modification"/>
    <property type="evidence" value="ECO:0007669"/>
    <property type="project" value="InterPro"/>
</dbReference>
<dbReference type="PANTHER" id="PTHR31321">
    <property type="entry name" value="ACYL-COA THIOESTER HYDROLASE YBHC-RELATED"/>
    <property type="match status" value="1"/>
</dbReference>
<comment type="similarity">
    <text evidence="1">Belongs to the pectinesterase family.</text>
</comment>
<dbReference type="SMART" id="SM00060">
    <property type="entry name" value="FN3"/>
    <property type="match status" value="8"/>
</dbReference>
<dbReference type="PROSITE" id="PS51272">
    <property type="entry name" value="SLH"/>
    <property type="match status" value="3"/>
</dbReference>
<dbReference type="OrthoDB" id="148600at2"/>
<keyword evidence="6 10" id="KW-0456">Lyase</keyword>
<evidence type="ECO:0000256" key="1">
    <source>
        <dbReference type="ARBA" id="ARBA00008891"/>
    </source>
</evidence>
<keyword evidence="2 12" id="KW-0732">Signal</keyword>
<keyword evidence="5" id="KW-0063">Aspartyl esterase</keyword>
<evidence type="ECO:0000313" key="16">
    <source>
        <dbReference type="Proteomes" id="UP000215509"/>
    </source>
</evidence>
<evidence type="ECO:0000256" key="11">
    <source>
        <dbReference type="SAM" id="MobiDB-lite"/>
    </source>
</evidence>
<keyword evidence="4" id="KW-0136">Cellulose degradation</keyword>
<dbReference type="InterPro" id="IPR011050">
    <property type="entry name" value="Pectin_lyase_fold/virulence"/>
</dbReference>
<feature type="domain" description="SLH" evidence="14">
    <location>
        <begin position="2305"/>
        <end position="2363"/>
    </location>
</feature>
<dbReference type="Pfam" id="PF03442">
    <property type="entry name" value="CBM_X2"/>
    <property type="match status" value="1"/>
</dbReference>
<dbReference type="InterPro" id="IPR002022">
    <property type="entry name" value="Pec_lyase"/>
</dbReference>
<dbReference type="SUPFAM" id="SSF51126">
    <property type="entry name" value="Pectin lyase-like"/>
    <property type="match status" value="2"/>
</dbReference>
<dbReference type="InterPro" id="IPR013783">
    <property type="entry name" value="Ig-like_fold"/>
</dbReference>
<dbReference type="CDD" id="cd00063">
    <property type="entry name" value="FN3"/>
    <property type="match status" value="4"/>
</dbReference>
<dbReference type="GO" id="GO:0016829">
    <property type="term" value="F:lyase activity"/>
    <property type="evidence" value="ECO:0007669"/>
    <property type="project" value="UniProtKB-KW"/>
</dbReference>
<gene>
    <name evidence="15" type="ORF">CF651_18350</name>
</gene>
<feature type="domain" description="Fibronectin type-III" evidence="13">
    <location>
        <begin position="277"/>
        <end position="372"/>
    </location>
</feature>
<proteinExistence type="inferred from homology"/>
<feature type="region of interest" description="Disordered" evidence="11">
    <location>
        <begin position="2039"/>
        <end position="2074"/>
    </location>
</feature>
<dbReference type="InterPro" id="IPR033131">
    <property type="entry name" value="Pectinesterase_Asp_AS"/>
</dbReference>
<evidence type="ECO:0000256" key="8">
    <source>
        <dbReference type="ARBA" id="ARBA00023326"/>
    </source>
</evidence>
<feature type="domain" description="Fibronectin type-III" evidence="13">
    <location>
        <begin position="760"/>
        <end position="850"/>
    </location>
</feature>
<evidence type="ECO:0000259" key="13">
    <source>
        <dbReference type="PROSITE" id="PS50853"/>
    </source>
</evidence>
<evidence type="ECO:0008006" key="17">
    <source>
        <dbReference type="Google" id="ProtNLM"/>
    </source>
</evidence>
<protein>
    <recommendedName>
        <fullName evidence="17">Pectate lyase</fullName>
    </recommendedName>
</protein>
<keyword evidence="10" id="KW-0964">Secreted</keyword>
<comment type="caution">
    <text evidence="15">The sequence shown here is derived from an EMBL/GenBank/DDBJ whole genome shotgun (WGS) entry which is preliminary data.</text>
</comment>
<dbReference type="SUPFAM" id="SSF49265">
    <property type="entry name" value="Fibronectin type III"/>
    <property type="match status" value="5"/>
</dbReference>
<keyword evidence="3" id="KW-0378">Hydrolase</keyword>
<dbReference type="GO" id="GO:0030245">
    <property type="term" value="P:cellulose catabolic process"/>
    <property type="evidence" value="ECO:0007669"/>
    <property type="project" value="UniProtKB-KW"/>
</dbReference>
<dbReference type="InterPro" id="IPR000070">
    <property type="entry name" value="Pectinesterase_cat"/>
</dbReference>
<feature type="signal peptide" evidence="12">
    <location>
        <begin position="1"/>
        <end position="35"/>
    </location>
</feature>
<dbReference type="SUPFAM" id="SSF81296">
    <property type="entry name" value="E set domains"/>
    <property type="match status" value="1"/>
</dbReference>
<feature type="domain" description="SLH" evidence="14">
    <location>
        <begin position="2431"/>
        <end position="2491"/>
    </location>
</feature>
<comment type="similarity">
    <text evidence="10">Belongs to the polysaccharide lyase 1 family.</text>
</comment>
<comment type="subcellular location">
    <subcellularLocation>
        <location evidence="10">Secreted</location>
    </subcellularLocation>
</comment>
<evidence type="ECO:0000256" key="6">
    <source>
        <dbReference type="ARBA" id="ARBA00023239"/>
    </source>
</evidence>
<evidence type="ECO:0000256" key="3">
    <source>
        <dbReference type="ARBA" id="ARBA00022801"/>
    </source>
</evidence>
<dbReference type="PANTHER" id="PTHR31321:SF57">
    <property type="entry name" value="PECTINESTERASE 53-RELATED"/>
    <property type="match status" value="1"/>
</dbReference>